<name>A0A2W5N1M9_RHOSU</name>
<dbReference type="GO" id="GO:0016747">
    <property type="term" value="F:acyltransferase activity, transferring groups other than amino-acyl groups"/>
    <property type="evidence" value="ECO:0007669"/>
    <property type="project" value="InterPro"/>
</dbReference>
<sequence>MTPEALAALHARCFEDTPPPWSAADFALLLALPGARLLTGPASFALAQTAGPEAELLTIAVDPAARRQGQGRALLDRLAAALAADGVAEIFLEVAETNAAARALYAAAGYAERGRRRGYYRPRGAAAVDALVLARRLG</sequence>
<reference evidence="4 5" key="1">
    <citation type="submission" date="2017-08" db="EMBL/GenBank/DDBJ databases">
        <title>Infants hospitalized years apart are colonized by the same room-sourced microbial strains.</title>
        <authorList>
            <person name="Brooks B."/>
            <person name="Olm M.R."/>
            <person name="Firek B.A."/>
            <person name="Baker R."/>
            <person name="Thomas B.C."/>
            <person name="Morowitz M.J."/>
            <person name="Banfield J.F."/>
        </authorList>
    </citation>
    <scope>NUCLEOTIDE SEQUENCE [LARGE SCALE GENOMIC DNA]</scope>
    <source>
        <strain evidence="4">S2_005_002_R2_34</strain>
    </source>
</reference>
<accession>A0A2W5N1M9</accession>
<dbReference type="AlphaFoldDB" id="A0A2W5N1M9"/>
<dbReference type="Pfam" id="PF00583">
    <property type="entry name" value="Acetyltransf_1"/>
    <property type="match status" value="1"/>
</dbReference>
<proteinExistence type="predicted"/>
<dbReference type="EMBL" id="QFPW01000019">
    <property type="protein sequence ID" value="PZQ46974.1"/>
    <property type="molecule type" value="Genomic_DNA"/>
</dbReference>
<gene>
    <name evidence="4" type="ORF">DI556_18465</name>
</gene>
<evidence type="ECO:0000256" key="2">
    <source>
        <dbReference type="ARBA" id="ARBA00023315"/>
    </source>
</evidence>
<dbReference type="PANTHER" id="PTHR43420:SF44">
    <property type="entry name" value="ACETYLTRANSFERASE YPEA"/>
    <property type="match status" value="1"/>
</dbReference>
<evidence type="ECO:0000313" key="4">
    <source>
        <dbReference type="EMBL" id="PZQ46974.1"/>
    </source>
</evidence>
<organism evidence="4 5">
    <name type="scientific">Rhodovulum sulfidophilum</name>
    <name type="common">Rhodobacter sulfidophilus</name>
    <dbReference type="NCBI Taxonomy" id="35806"/>
    <lineage>
        <taxon>Bacteria</taxon>
        <taxon>Pseudomonadati</taxon>
        <taxon>Pseudomonadota</taxon>
        <taxon>Alphaproteobacteria</taxon>
        <taxon>Rhodobacterales</taxon>
        <taxon>Paracoccaceae</taxon>
        <taxon>Rhodovulum</taxon>
    </lineage>
</organism>
<dbReference type="InterPro" id="IPR000182">
    <property type="entry name" value="GNAT_dom"/>
</dbReference>
<dbReference type="SUPFAM" id="SSF55729">
    <property type="entry name" value="Acyl-CoA N-acyltransferases (Nat)"/>
    <property type="match status" value="1"/>
</dbReference>
<evidence type="ECO:0000256" key="1">
    <source>
        <dbReference type="ARBA" id="ARBA00022679"/>
    </source>
</evidence>
<keyword evidence="2" id="KW-0012">Acyltransferase</keyword>
<protein>
    <submittedName>
        <fullName evidence="4">Ribosomal-protein-alanine acetyltransferase</fullName>
    </submittedName>
</protein>
<evidence type="ECO:0000259" key="3">
    <source>
        <dbReference type="PROSITE" id="PS51186"/>
    </source>
</evidence>
<dbReference type="Gene3D" id="3.40.630.30">
    <property type="match status" value="1"/>
</dbReference>
<dbReference type="PROSITE" id="PS51186">
    <property type="entry name" value="GNAT"/>
    <property type="match status" value="1"/>
</dbReference>
<feature type="domain" description="N-acetyltransferase" evidence="3">
    <location>
        <begin position="1"/>
        <end position="138"/>
    </location>
</feature>
<dbReference type="PANTHER" id="PTHR43420">
    <property type="entry name" value="ACETYLTRANSFERASE"/>
    <property type="match status" value="1"/>
</dbReference>
<evidence type="ECO:0000313" key="5">
    <source>
        <dbReference type="Proteomes" id="UP000249185"/>
    </source>
</evidence>
<dbReference type="Proteomes" id="UP000249185">
    <property type="component" value="Unassembled WGS sequence"/>
</dbReference>
<dbReference type="InterPro" id="IPR050680">
    <property type="entry name" value="YpeA/RimI_acetyltransf"/>
</dbReference>
<comment type="caution">
    <text evidence="4">The sequence shown here is derived from an EMBL/GenBank/DDBJ whole genome shotgun (WGS) entry which is preliminary data.</text>
</comment>
<keyword evidence="1 4" id="KW-0808">Transferase</keyword>
<dbReference type="InterPro" id="IPR016181">
    <property type="entry name" value="Acyl_CoA_acyltransferase"/>
</dbReference>